<dbReference type="InterPro" id="IPR002933">
    <property type="entry name" value="Peptidase_M20"/>
</dbReference>
<dbReference type="SUPFAM" id="SSF55031">
    <property type="entry name" value="Bacterial exopeptidase dimerisation domain"/>
    <property type="match status" value="1"/>
</dbReference>
<protein>
    <submittedName>
        <fullName evidence="9">M20/M25/M40 family metallo-hydrolase</fullName>
    </submittedName>
</protein>
<dbReference type="RefSeq" id="WP_149499681.1">
    <property type="nucleotide sequence ID" value="NZ_CP141221.1"/>
</dbReference>
<evidence type="ECO:0000256" key="7">
    <source>
        <dbReference type="PIRNR" id="PIRNR001123"/>
    </source>
</evidence>
<dbReference type="PIRSF" id="PIRSF001123">
    <property type="entry name" value="PepA_GA"/>
    <property type="match status" value="1"/>
</dbReference>
<comment type="caution">
    <text evidence="9">The sequence shown here is derived from an EMBL/GenBank/DDBJ whole genome shotgun (WGS) entry which is preliminary data.</text>
</comment>
<dbReference type="Gene3D" id="3.40.630.10">
    <property type="entry name" value="Zn peptidases"/>
    <property type="match status" value="1"/>
</dbReference>
<keyword evidence="2" id="KW-0645">Protease</keyword>
<dbReference type="PROSITE" id="PS00758">
    <property type="entry name" value="ARGE_DAPE_CPG2_1"/>
    <property type="match status" value="1"/>
</dbReference>
<dbReference type="EMBL" id="JASZZN010000012">
    <property type="protein sequence ID" value="MDM4017080.1"/>
    <property type="molecule type" value="Genomic_DNA"/>
</dbReference>
<dbReference type="PANTHER" id="PTHR42994">
    <property type="entry name" value="PEPTIDASE T"/>
    <property type="match status" value="1"/>
</dbReference>
<evidence type="ECO:0000313" key="10">
    <source>
        <dbReference type="Proteomes" id="UP001239462"/>
    </source>
</evidence>
<feature type="domain" description="Peptidase M20 dimerisation" evidence="8">
    <location>
        <begin position="193"/>
        <end position="291"/>
    </location>
</feature>
<dbReference type="InterPro" id="IPR001261">
    <property type="entry name" value="ArgE/DapE_CS"/>
</dbReference>
<evidence type="ECO:0000256" key="2">
    <source>
        <dbReference type="ARBA" id="ARBA00022670"/>
    </source>
</evidence>
<evidence type="ECO:0000256" key="4">
    <source>
        <dbReference type="ARBA" id="ARBA00022801"/>
    </source>
</evidence>
<dbReference type="InterPro" id="IPR011650">
    <property type="entry name" value="Peptidase_M20_dimer"/>
</dbReference>
<keyword evidence="5" id="KW-0862">Zinc</keyword>
<gene>
    <name evidence="9" type="ORF">QTN89_16660</name>
</gene>
<dbReference type="Pfam" id="PF07687">
    <property type="entry name" value="M20_dimer"/>
    <property type="match status" value="1"/>
</dbReference>
<name>A0ABT7PKT6_9BACT</name>
<evidence type="ECO:0000256" key="6">
    <source>
        <dbReference type="ARBA" id="ARBA00023049"/>
    </source>
</evidence>
<accession>A0ABT7PKT6</accession>
<evidence type="ECO:0000313" key="9">
    <source>
        <dbReference type="EMBL" id="MDM4017080.1"/>
    </source>
</evidence>
<keyword evidence="3" id="KW-0479">Metal-binding</keyword>
<dbReference type="Proteomes" id="UP001239462">
    <property type="component" value="Unassembled WGS sequence"/>
</dbReference>
<dbReference type="PANTHER" id="PTHR42994:SF2">
    <property type="entry name" value="PEPTIDASE"/>
    <property type="match status" value="1"/>
</dbReference>
<comment type="similarity">
    <text evidence="7">Belongs to the peptidase M42 family.</text>
</comment>
<dbReference type="SUPFAM" id="SSF53187">
    <property type="entry name" value="Zn-dependent exopeptidases"/>
    <property type="match status" value="1"/>
</dbReference>
<evidence type="ECO:0000256" key="3">
    <source>
        <dbReference type="ARBA" id="ARBA00022723"/>
    </source>
</evidence>
<proteinExistence type="inferred from homology"/>
<dbReference type="Gene3D" id="3.30.70.360">
    <property type="match status" value="1"/>
</dbReference>
<keyword evidence="4" id="KW-0378">Hydrolase</keyword>
<keyword evidence="10" id="KW-1185">Reference proteome</keyword>
<evidence type="ECO:0000256" key="1">
    <source>
        <dbReference type="ARBA" id="ARBA00001947"/>
    </source>
</evidence>
<dbReference type="Pfam" id="PF01546">
    <property type="entry name" value="Peptidase_M20"/>
    <property type="match status" value="1"/>
</dbReference>
<dbReference type="InterPro" id="IPR036264">
    <property type="entry name" value="Bact_exopeptidase_dim_dom"/>
</dbReference>
<evidence type="ECO:0000256" key="5">
    <source>
        <dbReference type="ARBA" id="ARBA00022833"/>
    </source>
</evidence>
<organism evidence="9 10">
    <name type="scientific">Roseiconus lacunae</name>
    <dbReference type="NCBI Taxonomy" id="2605694"/>
    <lineage>
        <taxon>Bacteria</taxon>
        <taxon>Pseudomonadati</taxon>
        <taxon>Planctomycetota</taxon>
        <taxon>Planctomycetia</taxon>
        <taxon>Pirellulales</taxon>
        <taxon>Pirellulaceae</taxon>
        <taxon>Roseiconus</taxon>
    </lineage>
</organism>
<sequence length="395" mass="41454">MNSPEIVDRQEALDRFTLLTAIPGRSGEERDVAEAIIDQLVSAGLDPECCQFDGADERTELKGDCGNLVVKLPGGGPGPHVLLSAHMDTVPICLGSKPVIEGDSVTSSAATGLGADDRSGCAAILTAAIERICQEDSSLPPATLLFTVQEEIGLKGAQALDASLIGKVDLAFNFDGGSVNKITTGAIGGERIDITLKGLPAHAGVAPETGISAIVIAAKAIAVLEQEGWLGRVKQPDGEGTANVGIFHGGDATNVITPEVKLRAEARSHDSAFRTKIVETMKQAFQWAAAETRNDAGNSGICEFKSRVDYDSFALPEDDPSILELESMLKAMGREPYRMLAGGGLDANWLNHHGVPAVTVGCGQQNIHTDKETLDVNDYIAACQIATQLLCGKSK</sequence>
<comment type="cofactor">
    <cofactor evidence="1">
        <name>Zn(2+)</name>
        <dbReference type="ChEBI" id="CHEBI:29105"/>
    </cofactor>
</comment>
<keyword evidence="6" id="KW-0482">Metalloprotease</keyword>
<reference evidence="9 10" key="1">
    <citation type="submission" date="2023-06" db="EMBL/GenBank/DDBJ databases">
        <title>Roseiconus lacunae JC819 isolated from Gulf of Mannar region, Tamil Nadu.</title>
        <authorList>
            <person name="Pk S."/>
            <person name="Ch S."/>
            <person name="Ch V.R."/>
        </authorList>
    </citation>
    <scope>NUCLEOTIDE SEQUENCE [LARGE SCALE GENOMIC DNA]</scope>
    <source>
        <strain evidence="9 10">JC819</strain>
    </source>
</reference>
<evidence type="ECO:0000259" key="8">
    <source>
        <dbReference type="Pfam" id="PF07687"/>
    </source>
</evidence>
<dbReference type="InterPro" id="IPR008007">
    <property type="entry name" value="Peptidase_M42"/>
</dbReference>